<protein>
    <recommendedName>
        <fullName evidence="4">Sugar transporter</fullName>
    </recommendedName>
</protein>
<dbReference type="RefSeq" id="WP_068358019.1">
    <property type="nucleotide sequence ID" value="NZ_CP019337.1"/>
</dbReference>
<evidence type="ECO:0000313" key="3">
    <source>
        <dbReference type="Proteomes" id="UP000092612"/>
    </source>
</evidence>
<keyword evidence="1" id="KW-0812">Transmembrane</keyword>
<keyword evidence="3" id="KW-1185">Reference proteome</keyword>
<dbReference type="KEGG" id="prn:BW723_15555"/>
<comment type="caution">
    <text evidence="2">The sequence shown here is derived from an EMBL/GenBank/DDBJ whole genome shotgun (WGS) entry which is preliminary data.</text>
</comment>
<evidence type="ECO:0008006" key="4">
    <source>
        <dbReference type="Google" id="ProtNLM"/>
    </source>
</evidence>
<evidence type="ECO:0000256" key="1">
    <source>
        <dbReference type="SAM" id="Phobius"/>
    </source>
</evidence>
<feature type="transmembrane region" description="Helical" evidence="1">
    <location>
        <begin position="12"/>
        <end position="31"/>
    </location>
</feature>
<dbReference type="Proteomes" id="UP000092612">
    <property type="component" value="Unassembled WGS sequence"/>
</dbReference>
<dbReference type="AlphaFoldDB" id="A0A1B8U592"/>
<sequence>MATITKPSKSFWIISVLALLWNAIGVLAYLGQSFMTDDMKSLIPADQLKLIENTPSWVTAAFAVAVWFGLLGCILLLARKKLAHKVFIISLLGVLVQTGYTFFMTNAIEVYGNTGLIQPILTILISFYLVFFAKKCENSGILA</sequence>
<feature type="transmembrane region" description="Helical" evidence="1">
    <location>
        <begin position="57"/>
        <end position="78"/>
    </location>
</feature>
<accession>A0A1B8U592</accession>
<feature type="transmembrane region" description="Helical" evidence="1">
    <location>
        <begin position="115"/>
        <end position="133"/>
    </location>
</feature>
<organism evidence="2 3">
    <name type="scientific">Polaribacter reichenbachii</name>
    <dbReference type="NCBI Taxonomy" id="996801"/>
    <lineage>
        <taxon>Bacteria</taxon>
        <taxon>Pseudomonadati</taxon>
        <taxon>Bacteroidota</taxon>
        <taxon>Flavobacteriia</taxon>
        <taxon>Flavobacteriales</taxon>
        <taxon>Flavobacteriaceae</taxon>
    </lineage>
</organism>
<evidence type="ECO:0000313" key="2">
    <source>
        <dbReference type="EMBL" id="OBY67032.1"/>
    </source>
</evidence>
<name>A0A1B8U592_9FLAO</name>
<keyword evidence="1" id="KW-1133">Transmembrane helix</keyword>
<proteinExistence type="predicted"/>
<keyword evidence="1" id="KW-0472">Membrane</keyword>
<dbReference type="STRING" id="996801.BW723_15555"/>
<feature type="transmembrane region" description="Helical" evidence="1">
    <location>
        <begin position="85"/>
        <end position="103"/>
    </location>
</feature>
<reference evidence="3" key="1">
    <citation type="submission" date="2016-02" db="EMBL/GenBank/DDBJ databases">
        <title>Paenibacillus sp. LPB0068, isolated from Crassostrea gigas.</title>
        <authorList>
            <person name="Shin S.-K."/>
            <person name="Yi H."/>
        </authorList>
    </citation>
    <scope>NUCLEOTIDE SEQUENCE [LARGE SCALE GENOMIC DNA]</scope>
    <source>
        <strain evidence="3">KCTC 23969</strain>
    </source>
</reference>
<gene>
    <name evidence="2" type="ORF">LPB301_04235</name>
</gene>
<dbReference type="EMBL" id="LSFL01000009">
    <property type="protein sequence ID" value="OBY67032.1"/>
    <property type="molecule type" value="Genomic_DNA"/>
</dbReference>
<dbReference type="OrthoDB" id="1143964at2"/>